<dbReference type="OrthoDB" id="3265672at2759"/>
<dbReference type="STRING" id="1108050.A0A0B7FYD2"/>
<keyword evidence="1" id="KW-0238">DNA-binding</keyword>
<dbReference type="GO" id="GO:0005634">
    <property type="term" value="C:nucleus"/>
    <property type="evidence" value="ECO:0007669"/>
    <property type="project" value="TreeGrafter"/>
</dbReference>
<name>A0A0B7FYD2_THACB</name>
<evidence type="ECO:0000313" key="5">
    <source>
        <dbReference type="EMBL" id="CEL61248.1"/>
    </source>
</evidence>
<gene>
    <name evidence="5" type="ORF">RSOLAG1IB_12417</name>
</gene>
<proteinExistence type="predicted"/>
<feature type="region of interest" description="Disordered" evidence="3">
    <location>
        <begin position="17"/>
        <end position="40"/>
    </location>
</feature>
<dbReference type="AlphaFoldDB" id="A0A0B7FYD2"/>
<sequence length="713" mass="80471">MEVKQNYSYFVPLSHSARRSAMPESSKNDHKDREGRFQAAQQDYESGKYKTYAEAARQHRVSRVTLSNRIKGKHTDARTAQELQQKLSKPVEQTLLDWCIFNGMIGMPWTKETLMSRAQAVADPGVRITMTWCRRFLHRHRRKLKYKYAYELDPKRASGFNRPTVETYFNMLKKLIEDYNIPIEHIFNMDEKGLQIGGGRSTSRRKHIFGLLQKAQYKLKHDSLELMTIIECVCADGFAMKPTFVHQPGDVGFWWENKEIGCCVPTENGWTSDDICEAWFTKVFLKTANERRVSDAPLVLLLDGHGSHITMQVLEAAYKNGVFIICLPPKTTHKLQPLDVGVFNLIQGAWKRLCEDSTEVGEPITKTAAISRYMEARKFGLHPAAVKDAWQRSGQYPLDPTIFGAEDYAPSTVSSTRVHLPPSFPEVVVPAPEPPVNPTQTNPSAANQVYTPPLIEDRNAAQAQALGNIDTTEALPDSSHPMRPVRDDYVHDWRGLPLKQQVRGYKDDAEAAWDLARQIWDRLESTNAHAALLQAENGVLRKQIQARTKTRRTQDEATAASQVQKHGFLTNPESKAAFETRLAELQEKRAAEERKAADKEARVRDIEGRRSLMIANPDYVFTGTLQSYKTANLEQIGDLAASLALPFAGLKKGDIFSNITRHFEAHPELKSVSRYSTLFSSARLPRRTAPGVDRNNVNQAPAMVGEPALPPQP</sequence>
<dbReference type="InterPro" id="IPR004875">
    <property type="entry name" value="DDE_SF_endonuclease_dom"/>
</dbReference>
<protein>
    <submittedName>
        <fullName evidence="5">Similar to ORF</fullName>
    </submittedName>
</protein>
<dbReference type="PANTHER" id="PTHR19303:SF74">
    <property type="entry name" value="POGO TRANSPOSABLE ELEMENT WITH KRAB DOMAIN"/>
    <property type="match status" value="1"/>
</dbReference>
<reference evidence="5 6" key="1">
    <citation type="submission" date="2014-11" db="EMBL/GenBank/DDBJ databases">
        <authorList>
            <person name="Wibberg Daniel"/>
        </authorList>
    </citation>
    <scope>NUCLEOTIDE SEQUENCE [LARGE SCALE GENOMIC DNA]</scope>
    <source>
        <strain evidence="5">Rhizoctonia solani AG1-IB 7/3/14</strain>
    </source>
</reference>
<dbReference type="PANTHER" id="PTHR19303">
    <property type="entry name" value="TRANSPOSON"/>
    <property type="match status" value="1"/>
</dbReference>
<dbReference type="PROSITE" id="PS51253">
    <property type="entry name" value="HTH_CENPB"/>
    <property type="match status" value="1"/>
</dbReference>
<evidence type="ECO:0000256" key="2">
    <source>
        <dbReference type="SAM" id="Coils"/>
    </source>
</evidence>
<evidence type="ECO:0000259" key="4">
    <source>
        <dbReference type="PROSITE" id="PS51253"/>
    </source>
</evidence>
<evidence type="ECO:0000256" key="3">
    <source>
        <dbReference type="SAM" id="MobiDB-lite"/>
    </source>
</evidence>
<dbReference type="InterPro" id="IPR050863">
    <property type="entry name" value="CenT-Element_Derived"/>
</dbReference>
<organism evidence="5 6">
    <name type="scientific">Thanatephorus cucumeris (strain AG1-IB / isolate 7/3/14)</name>
    <name type="common">Lettuce bottom rot fungus</name>
    <name type="synonym">Rhizoctonia solani</name>
    <dbReference type="NCBI Taxonomy" id="1108050"/>
    <lineage>
        <taxon>Eukaryota</taxon>
        <taxon>Fungi</taxon>
        <taxon>Dikarya</taxon>
        <taxon>Basidiomycota</taxon>
        <taxon>Agaricomycotina</taxon>
        <taxon>Agaricomycetes</taxon>
        <taxon>Cantharellales</taxon>
        <taxon>Ceratobasidiaceae</taxon>
        <taxon>Rhizoctonia</taxon>
        <taxon>Rhizoctonia solani AG-1</taxon>
    </lineage>
</organism>
<feature type="domain" description="HTH CENPB-type" evidence="4">
    <location>
        <begin position="79"/>
        <end position="146"/>
    </location>
</feature>
<evidence type="ECO:0000256" key="1">
    <source>
        <dbReference type="ARBA" id="ARBA00023125"/>
    </source>
</evidence>
<feature type="coiled-coil region" evidence="2">
    <location>
        <begin position="575"/>
        <end position="609"/>
    </location>
</feature>
<feature type="compositionally biased region" description="Basic and acidic residues" evidence="3">
    <location>
        <begin position="26"/>
        <end position="36"/>
    </location>
</feature>
<dbReference type="Proteomes" id="UP000059188">
    <property type="component" value="Unassembled WGS sequence"/>
</dbReference>
<keyword evidence="2" id="KW-0175">Coiled coil</keyword>
<evidence type="ECO:0000313" key="6">
    <source>
        <dbReference type="Proteomes" id="UP000059188"/>
    </source>
</evidence>
<feature type="region of interest" description="Disordered" evidence="3">
    <location>
        <begin position="686"/>
        <end position="713"/>
    </location>
</feature>
<dbReference type="Pfam" id="PF03184">
    <property type="entry name" value="DDE_1"/>
    <property type="match status" value="1"/>
</dbReference>
<dbReference type="EMBL" id="LN679626">
    <property type="protein sequence ID" value="CEL61248.1"/>
    <property type="molecule type" value="Genomic_DNA"/>
</dbReference>
<dbReference type="InterPro" id="IPR006600">
    <property type="entry name" value="HTH_CenpB_DNA-bd_dom"/>
</dbReference>
<keyword evidence="6" id="KW-1185">Reference proteome</keyword>
<accession>A0A0B7FYD2</accession>
<dbReference type="GO" id="GO:0003677">
    <property type="term" value="F:DNA binding"/>
    <property type="evidence" value="ECO:0007669"/>
    <property type="project" value="UniProtKB-KW"/>
</dbReference>